<dbReference type="AlphaFoldDB" id="A0A6C0L778"/>
<accession>A0A6C0L778</accession>
<reference evidence="1" key="1">
    <citation type="journal article" date="2020" name="Nature">
        <title>Giant virus diversity and host interactions through global metagenomics.</title>
        <authorList>
            <person name="Schulz F."/>
            <person name="Roux S."/>
            <person name="Paez-Espino D."/>
            <person name="Jungbluth S."/>
            <person name="Walsh D.A."/>
            <person name="Denef V.J."/>
            <person name="McMahon K.D."/>
            <person name="Konstantinidis K.T."/>
            <person name="Eloe-Fadrosh E.A."/>
            <person name="Kyrpides N.C."/>
            <person name="Woyke T."/>
        </authorList>
    </citation>
    <scope>NUCLEOTIDE SEQUENCE</scope>
    <source>
        <strain evidence="1">GVMAG-M-3300027759-16</strain>
    </source>
</reference>
<protein>
    <submittedName>
        <fullName evidence="1">Uncharacterized protein</fullName>
    </submittedName>
</protein>
<name>A0A6C0L778_9ZZZZ</name>
<evidence type="ECO:0000313" key="1">
    <source>
        <dbReference type="EMBL" id="QHU26227.1"/>
    </source>
</evidence>
<sequence length="313" mass="34968">MSYAYSFGSPSDAWNQKSLNSPLPCKDGAACQFPKCCVGVHPGEEGTGRKYFPARTTVDRVTGEKKTQPPCVRLVGKNKEDIPGFYRRRSKKMSWQQWCEQEEIRIASPVASPMPDATTLLKQYLPYWMPPGRNSPIFGAHLRLADLIQHFGFPPTAASASYISRYVSVVSVMGHSLERDSYYLSVLSLSNRFPVDHPLQPALKVADQMLASRLAHQRMVENKAARPAAAAGATHANPKQAWGDRLYTAFADYIKKIEPEARENNIWREGFNAGIVTAAVLDTIDYESQVYDLLADEKKMEAVVADCLVMYLQ</sequence>
<proteinExistence type="predicted"/>
<dbReference type="EMBL" id="MN740437">
    <property type="protein sequence ID" value="QHU26227.1"/>
    <property type="molecule type" value="Genomic_DNA"/>
</dbReference>
<organism evidence="1">
    <name type="scientific">viral metagenome</name>
    <dbReference type="NCBI Taxonomy" id="1070528"/>
    <lineage>
        <taxon>unclassified sequences</taxon>
        <taxon>metagenomes</taxon>
        <taxon>organismal metagenomes</taxon>
    </lineage>
</organism>